<dbReference type="PROSITE" id="PS50253">
    <property type="entry name" value="COX3"/>
    <property type="match status" value="1"/>
</dbReference>
<keyword evidence="7 15" id="KW-1133">Transmembrane helix</keyword>
<feature type="transmembrane region" description="Helical" evidence="15">
    <location>
        <begin position="106"/>
        <end position="123"/>
    </location>
</feature>
<comment type="caution">
    <text evidence="17">The sequence shown here is derived from an EMBL/GenBank/DDBJ whole genome shotgun (WGS) entry which is preliminary data.</text>
</comment>
<proteinExistence type="inferred from homology"/>
<dbReference type="GO" id="GO:0005886">
    <property type="term" value="C:plasma membrane"/>
    <property type="evidence" value="ECO:0007669"/>
    <property type="project" value="UniProtKB-SubCell"/>
</dbReference>
<evidence type="ECO:0000313" key="18">
    <source>
        <dbReference type="Proteomes" id="UP000537890"/>
    </source>
</evidence>
<evidence type="ECO:0000256" key="2">
    <source>
        <dbReference type="ARBA" id="ARBA00010581"/>
    </source>
</evidence>
<feature type="transmembrane region" description="Helical" evidence="15">
    <location>
        <begin position="143"/>
        <end position="168"/>
    </location>
</feature>
<comment type="function">
    <text evidence="9">Cytochrome bo(3) ubiquinol terminal oxidase is the component of the aerobic respiratory chain of E.coli that predominates when cells are grown at high aeration. Has proton pump activity across the membrane in addition to electron transfer, pumping 2 protons/electron.</text>
</comment>
<feature type="transmembrane region" description="Helical" evidence="15">
    <location>
        <begin position="27"/>
        <end position="51"/>
    </location>
</feature>
<evidence type="ECO:0000256" key="8">
    <source>
        <dbReference type="ARBA" id="ARBA00023136"/>
    </source>
</evidence>
<evidence type="ECO:0000256" key="5">
    <source>
        <dbReference type="ARBA" id="ARBA00022475"/>
    </source>
</evidence>
<evidence type="ECO:0000256" key="9">
    <source>
        <dbReference type="ARBA" id="ARBA00025694"/>
    </source>
</evidence>
<gene>
    <name evidence="17" type="ORF">H0A75_07280</name>
</gene>
<dbReference type="InterPro" id="IPR024791">
    <property type="entry name" value="Cyt_c/ubiquinol_Oxase_su3"/>
</dbReference>
<evidence type="ECO:0000256" key="13">
    <source>
        <dbReference type="ARBA" id="ARBA00032717"/>
    </source>
</evidence>
<keyword evidence="8 15" id="KW-0472">Membrane</keyword>
<sequence length="210" mass="23586">MSTQEPLKHPGINLGSHHGEAHEKAEVVVFGFWVFLMSDFILFGLMFATYATMQNPMSYAGGPGPKDVFDLTSAFIQTMLLLTSTLTFGFAALAMRHKQDTNRYKLWLLVTLALGLTFLFFEIRDFQEMLAMGAGPDRSGFLSAFFGLVPLHGLHVTVGCIWLIVMLVQIHVFGPITIVKTRLLRLSLFWHFLDIVWIGIFSIVYLPGLV</sequence>
<evidence type="ECO:0000256" key="12">
    <source>
        <dbReference type="ARBA" id="ARBA00032189"/>
    </source>
</evidence>
<dbReference type="FunFam" id="1.20.120.80:FF:000001">
    <property type="entry name" value="Cytochrome (Ubi)quinol oxidase subunit III"/>
    <property type="match status" value="1"/>
</dbReference>
<evidence type="ECO:0000256" key="14">
    <source>
        <dbReference type="RuleBase" id="RU003376"/>
    </source>
</evidence>
<keyword evidence="5" id="KW-1003">Cell membrane</keyword>
<keyword evidence="6 14" id="KW-0812">Transmembrane</keyword>
<evidence type="ECO:0000259" key="16">
    <source>
        <dbReference type="PROSITE" id="PS50253"/>
    </source>
</evidence>
<dbReference type="PANTHER" id="PTHR11403">
    <property type="entry name" value="CYTOCHROME C OXIDASE SUBUNIT III"/>
    <property type="match status" value="1"/>
</dbReference>
<dbReference type="InterPro" id="IPR035973">
    <property type="entry name" value="Cyt_c_oxidase_su3-like_sf"/>
</dbReference>
<protein>
    <recommendedName>
        <fullName evidence="4">Cytochrome bo(3) ubiquinol oxidase subunit 3</fullName>
    </recommendedName>
    <alternativeName>
        <fullName evidence="12">Cytochrome o ubiquinol oxidase subunit 3</fullName>
    </alternativeName>
    <alternativeName>
        <fullName evidence="10">Oxidase bo(3) subunit 3</fullName>
    </alternativeName>
    <alternativeName>
        <fullName evidence="13">Ubiquinol oxidase polypeptide III</fullName>
    </alternativeName>
    <alternativeName>
        <fullName evidence="11">Ubiquinol oxidase subunit 3</fullName>
    </alternativeName>
</protein>
<evidence type="ECO:0000256" key="1">
    <source>
        <dbReference type="ARBA" id="ARBA00004651"/>
    </source>
</evidence>
<comment type="subcellular location">
    <subcellularLocation>
        <location evidence="1 14">Cell membrane</location>
        <topology evidence="1 14">Multi-pass membrane protein</topology>
    </subcellularLocation>
</comment>
<dbReference type="GO" id="GO:0019646">
    <property type="term" value="P:aerobic electron transport chain"/>
    <property type="evidence" value="ECO:0007669"/>
    <property type="project" value="InterPro"/>
</dbReference>
<evidence type="ECO:0000256" key="15">
    <source>
        <dbReference type="SAM" id="Phobius"/>
    </source>
</evidence>
<evidence type="ECO:0000256" key="11">
    <source>
        <dbReference type="ARBA" id="ARBA00031884"/>
    </source>
</evidence>
<evidence type="ECO:0000256" key="4">
    <source>
        <dbReference type="ARBA" id="ARBA00014687"/>
    </source>
</evidence>
<organism evidence="17 18">
    <name type="scientific">Candidatus Methanofishera endochildressiae</name>
    <dbReference type="NCBI Taxonomy" id="2738884"/>
    <lineage>
        <taxon>Bacteria</taxon>
        <taxon>Pseudomonadati</taxon>
        <taxon>Pseudomonadota</taxon>
        <taxon>Gammaproteobacteria</taxon>
        <taxon>Candidatus Methanofishera</taxon>
    </lineage>
</organism>
<evidence type="ECO:0000313" key="17">
    <source>
        <dbReference type="EMBL" id="NYT47389.1"/>
    </source>
</evidence>
<feature type="domain" description="Heme-copper oxidase subunit III family profile" evidence="16">
    <location>
        <begin position="30"/>
        <end position="209"/>
    </location>
</feature>
<dbReference type="SUPFAM" id="SSF81452">
    <property type="entry name" value="Cytochrome c oxidase subunit III-like"/>
    <property type="match status" value="1"/>
</dbReference>
<dbReference type="PANTHER" id="PTHR11403:SF2">
    <property type="entry name" value="CYTOCHROME BO(3) UBIQUINOL OXIDASE SUBUNIT 3"/>
    <property type="match status" value="1"/>
</dbReference>
<accession>A0A7Z0MPN3</accession>
<dbReference type="Proteomes" id="UP000537890">
    <property type="component" value="Unassembled WGS sequence"/>
</dbReference>
<feature type="transmembrane region" description="Helical" evidence="15">
    <location>
        <begin position="188"/>
        <end position="208"/>
    </location>
</feature>
<comment type="subunit">
    <text evidence="3">Heterooctamer of two A chains, two B chains, two C chains and two D chains.</text>
</comment>
<dbReference type="EMBL" id="JACCHS010000141">
    <property type="protein sequence ID" value="NYT47389.1"/>
    <property type="molecule type" value="Genomic_DNA"/>
</dbReference>
<dbReference type="Pfam" id="PF00510">
    <property type="entry name" value="COX3"/>
    <property type="match status" value="1"/>
</dbReference>
<evidence type="ECO:0000256" key="7">
    <source>
        <dbReference type="ARBA" id="ARBA00022989"/>
    </source>
</evidence>
<evidence type="ECO:0000256" key="6">
    <source>
        <dbReference type="ARBA" id="ARBA00022692"/>
    </source>
</evidence>
<dbReference type="Gene3D" id="1.20.120.80">
    <property type="entry name" value="Cytochrome c oxidase, subunit III, four-helix bundle"/>
    <property type="match status" value="1"/>
</dbReference>
<dbReference type="InterPro" id="IPR013833">
    <property type="entry name" value="Cyt_c_oxidase_su3_a-hlx"/>
</dbReference>
<dbReference type="GO" id="GO:0004129">
    <property type="term" value="F:cytochrome-c oxidase activity"/>
    <property type="evidence" value="ECO:0007669"/>
    <property type="project" value="InterPro"/>
</dbReference>
<reference evidence="17 18" key="1">
    <citation type="submission" date="2020-05" db="EMBL/GenBank/DDBJ databases">
        <title>Horizontal transmission and recombination maintain forever young bacterial symbiont genomes.</title>
        <authorList>
            <person name="Russell S.L."/>
            <person name="Pepper-Tunick E."/>
            <person name="Svedberg J."/>
            <person name="Byrne A."/>
            <person name="Ruelas Castillo J."/>
            <person name="Vollmers C."/>
            <person name="Beinart R.A."/>
            <person name="Corbett-Detig R."/>
        </authorList>
    </citation>
    <scope>NUCLEOTIDE SEQUENCE [LARGE SCALE GENOMIC DNA]</scope>
    <source>
        <strain evidence="17">4727-3</strain>
    </source>
</reference>
<feature type="transmembrane region" description="Helical" evidence="15">
    <location>
        <begin position="71"/>
        <end position="94"/>
    </location>
</feature>
<dbReference type="AlphaFoldDB" id="A0A7Z0MPN3"/>
<dbReference type="InterPro" id="IPR000298">
    <property type="entry name" value="Cyt_c_oxidase-like_su3"/>
</dbReference>
<name>A0A7Z0MPN3_9GAMM</name>
<comment type="similarity">
    <text evidence="2 14">Belongs to the cytochrome c oxidase subunit 3 family.</text>
</comment>
<evidence type="ECO:0000256" key="3">
    <source>
        <dbReference type="ARBA" id="ARBA00011700"/>
    </source>
</evidence>
<evidence type="ECO:0000256" key="10">
    <source>
        <dbReference type="ARBA" id="ARBA00030072"/>
    </source>
</evidence>